<evidence type="ECO:0000313" key="3">
    <source>
        <dbReference type="EMBL" id="KAG5482893.1"/>
    </source>
</evidence>
<feature type="transmembrane region" description="Helical" evidence="2">
    <location>
        <begin position="563"/>
        <end position="586"/>
    </location>
</feature>
<dbReference type="OrthoDB" id="541403at2759"/>
<protein>
    <recommendedName>
        <fullName evidence="5">Membrane transporter</fullName>
    </recommendedName>
</protein>
<dbReference type="PANTHER" id="PTHR23525">
    <property type="entry name" value="TRANSPORTER, PUTATIVE-RELATED"/>
    <property type="match status" value="1"/>
</dbReference>
<evidence type="ECO:0008006" key="5">
    <source>
        <dbReference type="Google" id="ProtNLM"/>
    </source>
</evidence>
<keyword evidence="2" id="KW-1133">Transmembrane helix</keyword>
<name>A0A836HUN2_9TRYP</name>
<feature type="transmembrane region" description="Helical" evidence="2">
    <location>
        <begin position="592"/>
        <end position="613"/>
    </location>
</feature>
<gene>
    <name evidence="3" type="ORF">LSCM1_06929</name>
</gene>
<dbReference type="Pfam" id="PF07690">
    <property type="entry name" value="MFS_1"/>
    <property type="match status" value="1"/>
</dbReference>
<dbReference type="InterPro" id="IPR011701">
    <property type="entry name" value="MFS"/>
</dbReference>
<keyword evidence="4" id="KW-1185">Reference proteome</keyword>
<dbReference type="Gene3D" id="1.20.1250.20">
    <property type="entry name" value="MFS general substrate transporter like domains"/>
    <property type="match status" value="2"/>
</dbReference>
<feature type="transmembrane region" description="Helical" evidence="2">
    <location>
        <begin position="467"/>
        <end position="488"/>
    </location>
</feature>
<organism evidence="3 4">
    <name type="scientific">Leishmania martiniquensis</name>
    <dbReference type="NCBI Taxonomy" id="1580590"/>
    <lineage>
        <taxon>Eukaryota</taxon>
        <taxon>Discoba</taxon>
        <taxon>Euglenozoa</taxon>
        <taxon>Kinetoplastea</taxon>
        <taxon>Metakinetoplastina</taxon>
        <taxon>Trypanosomatida</taxon>
        <taxon>Trypanosomatidae</taxon>
        <taxon>Leishmaniinae</taxon>
        <taxon>Leishmania</taxon>
    </lineage>
</organism>
<feature type="transmembrane region" description="Helical" evidence="2">
    <location>
        <begin position="521"/>
        <end position="542"/>
    </location>
</feature>
<comment type="caution">
    <text evidence="3">The sequence shown here is derived from an EMBL/GenBank/DDBJ whole genome shotgun (WGS) entry which is preliminary data.</text>
</comment>
<feature type="transmembrane region" description="Helical" evidence="2">
    <location>
        <begin position="192"/>
        <end position="213"/>
    </location>
</feature>
<feature type="transmembrane region" description="Helical" evidence="2">
    <location>
        <begin position="495"/>
        <end position="515"/>
    </location>
</feature>
<evidence type="ECO:0000256" key="1">
    <source>
        <dbReference type="SAM" id="MobiDB-lite"/>
    </source>
</evidence>
<feature type="transmembrane region" description="Helical" evidence="2">
    <location>
        <begin position="130"/>
        <end position="154"/>
    </location>
</feature>
<sequence length="621" mass="65195">MTFEEACQDGDGEETLGPRTALLPTSSIFPIHSPLARDPLATANAPSLSSGRLSSYSPNVLFTLCFNFVDGSCYSMWAMQLLPVFLLSTSSSVVTVSFSASVSGVAQLLGAMAAGCVADRHPRQRCIRAGAAFAAVALAIFACAFWTSQVWLILCAQALWGLYTGITSTAVEALFADSVPQGQRTAIYNVKWVIQTLCYVVGYGTAALLFIAWGNDWGPRRLRVVMTLGAAVHPIALVPLCWLQDRYAVPEGCGVASCGDPPRNFAAADAASASEPAPARAAIVEHAGVLEPSVCPAVKSVAQEPRSPGTAPAAGAGGADLPDAPSGCARFQFTEALPLSDSTVALGRESCEDGAGGIRESTGTAVQDAIREGLISASAKGIGTCRQQRWPNRIGASHEAGERLPPVRHVVGSLKRCRWYGLLSLPSVPYWISLVDILLAIGSGMSLPYFPLFFASERHVSPAGLNGIYIASTLLTAATSMCLPWLIHTCGLGRVLTALCVRLVGTAALFVLAIARPPSAVAALPGIVSLFLCRNALMNSVFGVTRSVIMDCVTKDSRAKWSALESVSSVSWAGSAVVGGYLTMWYGYRSSFIATAVLQLTATLLMIPAAFGARALDTPPR</sequence>
<keyword evidence="2" id="KW-0812">Transmembrane</keyword>
<accession>A0A836HUN2</accession>
<evidence type="ECO:0000313" key="4">
    <source>
        <dbReference type="Proteomes" id="UP000673552"/>
    </source>
</evidence>
<dbReference type="GO" id="GO:0022857">
    <property type="term" value="F:transmembrane transporter activity"/>
    <property type="evidence" value="ECO:0007669"/>
    <property type="project" value="InterPro"/>
</dbReference>
<dbReference type="Proteomes" id="UP000673552">
    <property type="component" value="Unassembled WGS sequence"/>
</dbReference>
<dbReference type="AlphaFoldDB" id="A0A836HUN2"/>
<feature type="transmembrane region" description="Helical" evidence="2">
    <location>
        <begin position="60"/>
        <end position="78"/>
    </location>
</feature>
<dbReference type="RefSeq" id="XP_067179999.1">
    <property type="nucleotide sequence ID" value="XM_067324328.1"/>
</dbReference>
<feature type="region of interest" description="Disordered" evidence="1">
    <location>
        <begin position="300"/>
        <end position="319"/>
    </location>
</feature>
<feature type="compositionally biased region" description="Low complexity" evidence="1">
    <location>
        <begin position="305"/>
        <end position="319"/>
    </location>
</feature>
<dbReference type="PANTHER" id="PTHR23525:SF1">
    <property type="entry name" value="NODULIN-LIKE DOMAIN-CONTAINING PROTEIN"/>
    <property type="match status" value="1"/>
</dbReference>
<proteinExistence type="predicted"/>
<feature type="transmembrane region" description="Helical" evidence="2">
    <location>
        <begin position="428"/>
        <end position="447"/>
    </location>
</feature>
<dbReference type="EMBL" id="JAFEUZ010000015">
    <property type="protein sequence ID" value="KAG5482893.1"/>
    <property type="molecule type" value="Genomic_DNA"/>
</dbReference>
<dbReference type="InterPro" id="IPR036259">
    <property type="entry name" value="MFS_trans_sf"/>
</dbReference>
<dbReference type="SUPFAM" id="SSF103473">
    <property type="entry name" value="MFS general substrate transporter"/>
    <property type="match status" value="1"/>
</dbReference>
<reference evidence="4" key="2">
    <citation type="journal article" date="2021" name="Sci. Data">
        <title>Chromosome-scale genome sequencing, assembly and annotation of six genomes from subfamily Leishmaniinae.</title>
        <authorList>
            <person name="Almutairi H."/>
            <person name="Urbaniak M.D."/>
            <person name="Bates M.D."/>
            <person name="Jariyapan N."/>
            <person name="Kwakye-Nuako G."/>
            <person name="Thomaz Soccol V."/>
            <person name="Al-Salem W.S."/>
            <person name="Dillon R.J."/>
            <person name="Bates P.A."/>
            <person name="Gatherer D."/>
        </authorList>
    </citation>
    <scope>NUCLEOTIDE SEQUENCE [LARGE SCALE GENOMIC DNA]</scope>
</reference>
<evidence type="ECO:0000256" key="2">
    <source>
        <dbReference type="SAM" id="Phobius"/>
    </source>
</evidence>
<feature type="transmembrane region" description="Helical" evidence="2">
    <location>
        <begin position="98"/>
        <end position="118"/>
    </location>
</feature>
<keyword evidence="2" id="KW-0472">Membrane</keyword>
<reference evidence="4" key="1">
    <citation type="journal article" date="2021" name="Microbiol. Resour. Announc.">
        <title>LGAAP: Leishmaniinae Genome Assembly and Annotation Pipeline.</title>
        <authorList>
            <person name="Almutairi H."/>
            <person name="Urbaniak M.D."/>
            <person name="Bates M.D."/>
            <person name="Jariyapan N."/>
            <person name="Kwakye-Nuako G."/>
            <person name="Thomaz-Soccol V."/>
            <person name="Al-Salem W.S."/>
            <person name="Dillon R.J."/>
            <person name="Bates P.A."/>
            <person name="Gatherer D."/>
        </authorList>
    </citation>
    <scope>NUCLEOTIDE SEQUENCE [LARGE SCALE GENOMIC DNA]</scope>
</reference>
<dbReference type="KEGG" id="lmat:92516840"/>
<dbReference type="GeneID" id="92516840"/>